<dbReference type="PANTHER" id="PTHR44757">
    <property type="entry name" value="DIGUANYLATE CYCLASE DGCP"/>
    <property type="match status" value="1"/>
</dbReference>
<dbReference type="AlphaFoldDB" id="A0A4Q9QJM8"/>
<dbReference type="SMART" id="SM00267">
    <property type="entry name" value="GGDEF"/>
    <property type="match status" value="1"/>
</dbReference>
<dbReference type="GO" id="GO:0003824">
    <property type="term" value="F:catalytic activity"/>
    <property type="evidence" value="ECO:0007669"/>
    <property type="project" value="UniProtKB-ARBA"/>
</dbReference>
<dbReference type="PROSITE" id="PS50110">
    <property type="entry name" value="RESPONSE_REGULATORY"/>
    <property type="match status" value="1"/>
</dbReference>
<dbReference type="InterPro" id="IPR000014">
    <property type="entry name" value="PAS"/>
</dbReference>
<dbReference type="Pfam" id="PF00990">
    <property type="entry name" value="GGDEF"/>
    <property type="match status" value="1"/>
</dbReference>
<keyword evidence="3" id="KW-0597">Phosphoprotein</keyword>
<dbReference type="OrthoDB" id="9804951at2"/>
<dbReference type="RefSeq" id="WP_131180807.1">
    <property type="nucleotide sequence ID" value="NZ_QJUI01000012.1"/>
</dbReference>
<dbReference type="SMART" id="SM00448">
    <property type="entry name" value="REC"/>
    <property type="match status" value="1"/>
</dbReference>
<dbReference type="SMART" id="SM00091">
    <property type="entry name" value="PAS"/>
    <property type="match status" value="1"/>
</dbReference>
<dbReference type="InterPro" id="IPR011006">
    <property type="entry name" value="CheY-like_superfamily"/>
</dbReference>
<feature type="modified residue" description="4-aspartylphosphate" evidence="3">
    <location>
        <position position="65"/>
    </location>
</feature>
<dbReference type="SUPFAM" id="SSF55073">
    <property type="entry name" value="Nucleotide cyclase"/>
    <property type="match status" value="1"/>
</dbReference>
<evidence type="ECO:0008006" key="9">
    <source>
        <dbReference type="Google" id="ProtNLM"/>
    </source>
</evidence>
<feature type="domain" description="PAS" evidence="5">
    <location>
        <begin position="152"/>
        <end position="200"/>
    </location>
</feature>
<protein>
    <recommendedName>
        <fullName evidence="9">Diguanylate cyclase</fullName>
    </recommendedName>
</protein>
<dbReference type="InterPro" id="IPR029787">
    <property type="entry name" value="Nucleotide_cyclase"/>
</dbReference>
<dbReference type="InterPro" id="IPR043128">
    <property type="entry name" value="Rev_trsase/Diguanyl_cyclase"/>
</dbReference>
<dbReference type="InterPro" id="IPR013767">
    <property type="entry name" value="PAS_fold"/>
</dbReference>
<comment type="cofactor">
    <cofactor evidence="1">
        <name>Mg(2+)</name>
        <dbReference type="ChEBI" id="CHEBI:18420"/>
    </cofactor>
</comment>
<organism evidence="7 8">
    <name type="scientific">Phytopseudomonas daroniae</name>
    <dbReference type="NCBI Taxonomy" id="2487519"/>
    <lineage>
        <taxon>Bacteria</taxon>
        <taxon>Pseudomonadati</taxon>
        <taxon>Pseudomonadota</taxon>
        <taxon>Gammaproteobacteria</taxon>
        <taxon>Pseudomonadales</taxon>
        <taxon>Pseudomonadaceae</taxon>
        <taxon>Phytopseudomonas</taxon>
    </lineage>
</organism>
<dbReference type="Gene3D" id="3.30.70.270">
    <property type="match status" value="1"/>
</dbReference>
<dbReference type="GO" id="GO:0006355">
    <property type="term" value="P:regulation of DNA-templated transcription"/>
    <property type="evidence" value="ECO:0007669"/>
    <property type="project" value="InterPro"/>
</dbReference>
<evidence type="ECO:0000313" key="8">
    <source>
        <dbReference type="Proteomes" id="UP000292302"/>
    </source>
</evidence>
<proteinExistence type="predicted"/>
<comment type="subcellular location">
    <subcellularLocation>
        <location evidence="2">Cell inner membrane</location>
    </subcellularLocation>
</comment>
<evidence type="ECO:0000259" key="4">
    <source>
        <dbReference type="PROSITE" id="PS50110"/>
    </source>
</evidence>
<gene>
    <name evidence="7" type="ORF">DNK06_15060</name>
</gene>
<dbReference type="Proteomes" id="UP000292302">
    <property type="component" value="Unassembled WGS sequence"/>
</dbReference>
<name>A0A4Q9QJM8_9GAMM</name>
<dbReference type="PANTHER" id="PTHR44757:SF2">
    <property type="entry name" value="BIOFILM ARCHITECTURE MAINTENANCE PROTEIN MBAA"/>
    <property type="match status" value="1"/>
</dbReference>
<keyword evidence="8" id="KW-1185">Reference proteome</keyword>
<comment type="caution">
    <text evidence="7">The sequence shown here is derived from an EMBL/GenBank/DDBJ whole genome shotgun (WGS) entry which is preliminary data.</text>
</comment>
<dbReference type="NCBIfam" id="TIGR00254">
    <property type="entry name" value="GGDEF"/>
    <property type="match status" value="1"/>
</dbReference>
<dbReference type="SUPFAM" id="SSF55785">
    <property type="entry name" value="PYP-like sensor domain (PAS domain)"/>
    <property type="match status" value="1"/>
</dbReference>
<feature type="domain" description="GGDEF" evidence="6">
    <location>
        <begin position="308"/>
        <end position="441"/>
    </location>
</feature>
<dbReference type="GO" id="GO:0000160">
    <property type="term" value="P:phosphorelay signal transduction system"/>
    <property type="evidence" value="ECO:0007669"/>
    <property type="project" value="InterPro"/>
</dbReference>
<evidence type="ECO:0000256" key="3">
    <source>
        <dbReference type="PROSITE-ProRule" id="PRU00169"/>
    </source>
</evidence>
<evidence type="ECO:0000259" key="5">
    <source>
        <dbReference type="PROSITE" id="PS50112"/>
    </source>
</evidence>
<dbReference type="NCBIfam" id="TIGR00229">
    <property type="entry name" value="sensory_box"/>
    <property type="match status" value="1"/>
</dbReference>
<dbReference type="InterPro" id="IPR000160">
    <property type="entry name" value="GGDEF_dom"/>
</dbReference>
<dbReference type="Pfam" id="PF00072">
    <property type="entry name" value="Response_reg"/>
    <property type="match status" value="1"/>
</dbReference>
<dbReference type="CDD" id="cd01949">
    <property type="entry name" value="GGDEF"/>
    <property type="match status" value="1"/>
</dbReference>
<dbReference type="Pfam" id="PF00989">
    <property type="entry name" value="PAS"/>
    <property type="match status" value="1"/>
</dbReference>
<accession>A0A4Q9QJM8</accession>
<sequence length="447" mass="49658">MGMEVGVVLDQDETLEILVVDDLWDNLEGMQELLEVIDRPVHCVDSGAKALEFLAQGNVGLVLLDVQMPRMDGFEVARRMRDDPRMRFTPIIFISGMIQTDDVLSQGYGAGAVDFISKPVQPAILLHKVRALLEHEQYRRGLLRLSLQLERERAFNASIVENTAEGIMVVGEDGRIRFANPAITRMLGCASDELAGSELLVWVDTPCEECWQTSTFYQHWQRREDLRLHDANLRTRDGHGVPVALSCSPLPDDQNAMILLALDMSVVRGLHRQLESLAITDALTGLLNRRGFLQELQASISRNERTGQKAALLYLDLDGFKYINDTLGHEMGDEALRWVSVQLKACLRPYDRLARIGGDEFTVILDSLSSPEDAASVAEKLIEQVSSEQGTQGRSFSLGVSIGIACVPADGKTTEEVLRAADTAMYAAKRGGRRQFRFYGAELQPVS</sequence>
<evidence type="ECO:0000256" key="1">
    <source>
        <dbReference type="ARBA" id="ARBA00001946"/>
    </source>
</evidence>
<reference evidence="7 8" key="1">
    <citation type="submission" date="2018-06" db="EMBL/GenBank/DDBJ databases">
        <title>Three novel Pseudomonas species isolated from symptomatic oak.</title>
        <authorList>
            <person name="Bueno-Gonzalez V."/>
            <person name="Brady C."/>
        </authorList>
    </citation>
    <scope>NUCLEOTIDE SEQUENCE [LARGE SCALE GENOMIC DNA]</scope>
    <source>
        <strain evidence="7 8">P9A</strain>
    </source>
</reference>
<dbReference type="GO" id="GO:0005886">
    <property type="term" value="C:plasma membrane"/>
    <property type="evidence" value="ECO:0007669"/>
    <property type="project" value="UniProtKB-SubCell"/>
</dbReference>
<dbReference type="InterPro" id="IPR035965">
    <property type="entry name" value="PAS-like_dom_sf"/>
</dbReference>
<dbReference type="SUPFAM" id="SSF52172">
    <property type="entry name" value="CheY-like"/>
    <property type="match status" value="1"/>
</dbReference>
<dbReference type="EMBL" id="QJUI01000012">
    <property type="protein sequence ID" value="TBU77631.1"/>
    <property type="molecule type" value="Genomic_DNA"/>
</dbReference>
<dbReference type="InterPro" id="IPR001789">
    <property type="entry name" value="Sig_transdc_resp-reg_receiver"/>
</dbReference>
<feature type="domain" description="Response regulatory" evidence="4">
    <location>
        <begin position="16"/>
        <end position="133"/>
    </location>
</feature>
<dbReference type="PROSITE" id="PS50887">
    <property type="entry name" value="GGDEF"/>
    <property type="match status" value="1"/>
</dbReference>
<evidence type="ECO:0000256" key="2">
    <source>
        <dbReference type="ARBA" id="ARBA00004533"/>
    </source>
</evidence>
<dbReference type="FunFam" id="3.30.70.270:FF:000001">
    <property type="entry name" value="Diguanylate cyclase domain protein"/>
    <property type="match status" value="1"/>
</dbReference>
<dbReference type="CDD" id="cd00130">
    <property type="entry name" value="PAS"/>
    <property type="match status" value="1"/>
</dbReference>
<evidence type="ECO:0000259" key="6">
    <source>
        <dbReference type="PROSITE" id="PS50887"/>
    </source>
</evidence>
<evidence type="ECO:0000313" key="7">
    <source>
        <dbReference type="EMBL" id="TBU77631.1"/>
    </source>
</evidence>
<dbReference type="Gene3D" id="3.40.50.2300">
    <property type="match status" value="1"/>
</dbReference>
<dbReference type="Gene3D" id="3.30.450.20">
    <property type="entry name" value="PAS domain"/>
    <property type="match status" value="1"/>
</dbReference>
<dbReference type="PROSITE" id="PS50112">
    <property type="entry name" value="PAS"/>
    <property type="match status" value="1"/>
</dbReference>
<dbReference type="InterPro" id="IPR052155">
    <property type="entry name" value="Biofilm_reg_signaling"/>
</dbReference>